<dbReference type="SUPFAM" id="SSF55469">
    <property type="entry name" value="FMN-dependent nitroreductase-like"/>
    <property type="match status" value="1"/>
</dbReference>
<dbReference type="Pfam" id="PF00881">
    <property type="entry name" value="Nitroreductase"/>
    <property type="match status" value="1"/>
</dbReference>
<comment type="caution">
    <text evidence="2">The sequence shown here is derived from an EMBL/GenBank/DDBJ whole genome shotgun (WGS) entry which is preliminary data.</text>
</comment>
<sequence length="106" mass="11418">MAKISDKDLRSRLASAAMGQRWVAQAGCDIIIAGSVKKLAARYAGRAERYMLLEAGHIAQNIHLQAVSLGLASVPIGAFDISQVHDICNLPTALEPIYIITVGYRL</sequence>
<organism evidence="2">
    <name type="scientific">marine sediment metagenome</name>
    <dbReference type="NCBI Taxonomy" id="412755"/>
    <lineage>
        <taxon>unclassified sequences</taxon>
        <taxon>metagenomes</taxon>
        <taxon>ecological metagenomes</taxon>
    </lineage>
</organism>
<evidence type="ECO:0000259" key="1">
    <source>
        <dbReference type="Pfam" id="PF00881"/>
    </source>
</evidence>
<protein>
    <recommendedName>
        <fullName evidence="1">Nitroreductase domain-containing protein</fullName>
    </recommendedName>
</protein>
<evidence type="ECO:0000313" key="2">
    <source>
        <dbReference type="EMBL" id="GAI30020.1"/>
    </source>
</evidence>
<reference evidence="2" key="1">
    <citation type="journal article" date="2014" name="Front. Microbiol.">
        <title>High frequency of phylogenetically diverse reductive dehalogenase-homologous genes in deep subseafloor sedimentary metagenomes.</title>
        <authorList>
            <person name="Kawai M."/>
            <person name="Futagami T."/>
            <person name="Toyoda A."/>
            <person name="Takaki Y."/>
            <person name="Nishi S."/>
            <person name="Hori S."/>
            <person name="Arai W."/>
            <person name="Tsubouchi T."/>
            <person name="Morono Y."/>
            <person name="Uchiyama I."/>
            <person name="Ito T."/>
            <person name="Fujiyama A."/>
            <person name="Inagaki F."/>
            <person name="Takami H."/>
        </authorList>
    </citation>
    <scope>NUCLEOTIDE SEQUENCE</scope>
    <source>
        <strain evidence="2">Expedition CK06-06</strain>
    </source>
</reference>
<accession>X1NTC2</accession>
<proteinExistence type="predicted"/>
<dbReference type="PANTHER" id="PTHR43745">
    <property type="entry name" value="NITROREDUCTASE MJ1384-RELATED"/>
    <property type="match status" value="1"/>
</dbReference>
<gene>
    <name evidence="2" type="ORF">S06H3_32534</name>
</gene>
<dbReference type="InterPro" id="IPR052544">
    <property type="entry name" value="Bacteriocin_Proc_Enz"/>
</dbReference>
<dbReference type="Gene3D" id="3.40.109.10">
    <property type="entry name" value="NADH Oxidase"/>
    <property type="match status" value="1"/>
</dbReference>
<feature type="domain" description="Nitroreductase" evidence="1">
    <location>
        <begin position="14"/>
        <end position="104"/>
    </location>
</feature>
<dbReference type="EMBL" id="BARV01019354">
    <property type="protein sequence ID" value="GAI30020.1"/>
    <property type="molecule type" value="Genomic_DNA"/>
</dbReference>
<dbReference type="InterPro" id="IPR000415">
    <property type="entry name" value="Nitroreductase-like"/>
</dbReference>
<dbReference type="AlphaFoldDB" id="X1NTC2"/>
<dbReference type="GO" id="GO:0016491">
    <property type="term" value="F:oxidoreductase activity"/>
    <property type="evidence" value="ECO:0007669"/>
    <property type="project" value="InterPro"/>
</dbReference>
<dbReference type="PANTHER" id="PTHR43745:SF2">
    <property type="entry name" value="NITROREDUCTASE MJ1384-RELATED"/>
    <property type="match status" value="1"/>
</dbReference>
<dbReference type="InterPro" id="IPR029479">
    <property type="entry name" value="Nitroreductase"/>
</dbReference>
<name>X1NTC2_9ZZZZ</name>